<keyword evidence="4" id="KW-0539">Nucleus</keyword>
<name>A0ABR0V2E5_REHGL</name>
<dbReference type="Proteomes" id="UP001318860">
    <property type="component" value="Unassembled WGS sequence"/>
</dbReference>
<keyword evidence="1" id="KW-0805">Transcription regulation</keyword>
<evidence type="ECO:0000256" key="4">
    <source>
        <dbReference type="ARBA" id="ARBA00023242"/>
    </source>
</evidence>
<protein>
    <recommendedName>
        <fullName evidence="6">NAC domain-containing protein</fullName>
    </recommendedName>
</protein>
<evidence type="ECO:0000256" key="5">
    <source>
        <dbReference type="SAM" id="MobiDB-lite"/>
    </source>
</evidence>
<reference evidence="7 8" key="1">
    <citation type="journal article" date="2021" name="Comput. Struct. Biotechnol. J.">
        <title>De novo genome assembly of the potent medicinal plant Rehmannia glutinosa using nanopore technology.</title>
        <authorList>
            <person name="Ma L."/>
            <person name="Dong C."/>
            <person name="Song C."/>
            <person name="Wang X."/>
            <person name="Zheng X."/>
            <person name="Niu Y."/>
            <person name="Chen S."/>
            <person name="Feng W."/>
        </authorList>
    </citation>
    <scope>NUCLEOTIDE SEQUENCE [LARGE SCALE GENOMIC DNA]</scope>
    <source>
        <strain evidence="7">DH-2019</strain>
    </source>
</reference>
<dbReference type="InterPro" id="IPR003441">
    <property type="entry name" value="NAC-dom"/>
</dbReference>
<evidence type="ECO:0000256" key="2">
    <source>
        <dbReference type="ARBA" id="ARBA00023125"/>
    </source>
</evidence>
<comment type="caution">
    <text evidence="7">The sequence shown here is derived from an EMBL/GenBank/DDBJ whole genome shotgun (WGS) entry which is preliminary data.</text>
</comment>
<dbReference type="EMBL" id="JABTTQ020001660">
    <property type="protein sequence ID" value="KAK6129200.1"/>
    <property type="molecule type" value="Genomic_DNA"/>
</dbReference>
<dbReference type="PANTHER" id="PTHR31719:SF164">
    <property type="entry name" value="NAC DOMAIN-CONTAINING PROTEIN"/>
    <property type="match status" value="1"/>
</dbReference>
<dbReference type="SUPFAM" id="SSF101941">
    <property type="entry name" value="NAC domain"/>
    <property type="match status" value="1"/>
</dbReference>
<dbReference type="PANTHER" id="PTHR31719">
    <property type="entry name" value="NAC TRANSCRIPTION FACTOR 56"/>
    <property type="match status" value="1"/>
</dbReference>
<dbReference type="Pfam" id="PF02365">
    <property type="entry name" value="NAM"/>
    <property type="match status" value="1"/>
</dbReference>
<dbReference type="Gene3D" id="2.170.150.80">
    <property type="entry name" value="NAC domain"/>
    <property type="match status" value="1"/>
</dbReference>
<sequence>MDRMVIPFGYHFQPTDQQLIKSYLFRRAMGLPILPWSPILEKDLYGEKANPWDVFSDVDDARWEVSQESKKNKVSRVIYVFTRLSKVKTRIARRAGCGTWDGQTPKKEIYDESGKELIGFKKMFTFEVNKGSDTGQPRDHWIMHEYTLDGVLLERELKYKDYVVCKITRTCKAGGVDEPARPPPGSGHPESNYDHGNSTGNWNDINLDDLEIVDNLSYDDFLATLQQQSPRPIAPNMPAHGSC</sequence>
<keyword evidence="8" id="KW-1185">Reference proteome</keyword>
<evidence type="ECO:0000313" key="7">
    <source>
        <dbReference type="EMBL" id="KAK6129200.1"/>
    </source>
</evidence>
<feature type="region of interest" description="Disordered" evidence="5">
    <location>
        <begin position="174"/>
        <end position="200"/>
    </location>
</feature>
<organism evidence="7 8">
    <name type="scientific">Rehmannia glutinosa</name>
    <name type="common">Chinese foxglove</name>
    <dbReference type="NCBI Taxonomy" id="99300"/>
    <lineage>
        <taxon>Eukaryota</taxon>
        <taxon>Viridiplantae</taxon>
        <taxon>Streptophyta</taxon>
        <taxon>Embryophyta</taxon>
        <taxon>Tracheophyta</taxon>
        <taxon>Spermatophyta</taxon>
        <taxon>Magnoliopsida</taxon>
        <taxon>eudicotyledons</taxon>
        <taxon>Gunneridae</taxon>
        <taxon>Pentapetalae</taxon>
        <taxon>asterids</taxon>
        <taxon>lamiids</taxon>
        <taxon>Lamiales</taxon>
        <taxon>Orobanchaceae</taxon>
        <taxon>Rehmannieae</taxon>
        <taxon>Rehmannia</taxon>
    </lineage>
</organism>
<evidence type="ECO:0000313" key="8">
    <source>
        <dbReference type="Proteomes" id="UP001318860"/>
    </source>
</evidence>
<gene>
    <name evidence="7" type="ORF">DH2020_037030</name>
</gene>
<dbReference type="PROSITE" id="PS51005">
    <property type="entry name" value="NAC"/>
    <property type="match status" value="1"/>
</dbReference>
<evidence type="ECO:0000256" key="3">
    <source>
        <dbReference type="ARBA" id="ARBA00023163"/>
    </source>
</evidence>
<evidence type="ECO:0000259" key="6">
    <source>
        <dbReference type="PROSITE" id="PS51005"/>
    </source>
</evidence>
<dbReference type="InterPro" id="IPR036093">
    <property type="entry name" value="NAC_dom_sf"/>
</dbReference>
<accession>A0ABR0V2E5</accession>
<keyword evidence="3" id="KW-0804">Transcription</keyword>
<evidence type="ECO:0000256" key="1">
    <source>
        <dbReference type="ARBA" id="ARBA00023015"/>
    </source>
</evidence>
<proteinExistence type="predicted"/>
<feature type="domain" description="NAC" evidence="6">
    <location>
        <begin position="6"/>
        <end position="170"/>
    </location>
</feature>
<keyword evidence="2" id="KW-0238">DNA-binding</keyword>